<feature type="transmembrane region" description="Helical" evidence="1">
    <location>
        <begin position="6"/>
        <end position="37"/>
    </location>
</feature>
<gene>
    <name evidence="2" type="ORF">XJ44_07160</name>
</gene>
<protein>
    <submittedName>
        <fullName evidence="2">Uncharacterized protein</fullName>
    </submittedName>
</protein>
<keyword evidence="3" id="KW-1185">Reference proteome</keyword>
<keyword evidence="1" id="KW-0472">Membrane</keyword>
<name>A0ABX3IH57_9BACT</name>
<reference evidence="2 3" key="1">
    <citation type="submission" date="2015-06" db="EMBL/GenBank/DDBJ databases">
        <title>Genome sequencing of Thermotogales isolates from hydrothermal vents.</title>
        <authorList>
            <person name="Haverkamp T.H."/>
            <person name="Kublanov I.V."/>
            <person name="Nesbo C.L."/>
        </authorList>
    </citation>
    <scope>NUCLEOTIDE SEQUENCE [LARGE SCALE GENOMIC DNA]</scope>
    <source>
        <strain evidence="3">ik275mar</strain>
    </source>
</reference>
<keyword evidence="1" id="KW-1133">Transmembrane helix</keyword>
<organism evidence="2 3">
    <name type="scientific">Thermosipho affectus</name>
    <dbReference type="NCBI Taxonomy" id="660294"/>
    <lineage>
        <taxon>Bacteria</taxon>
        <taxon>Thermotogati</taxon>
        <taxon>Thermotogota</taxon>
        <taxon>Thermotogae</taxon>
        <taxon>Thermotogales</taxon>
        <taxon>Fervidobacteriaceae</taxon>
        <taxon>Thermosipho</taxon>
    </lineage>
</organism>
<comment type="caution">
    <text evidence="2">The sequence shown here is derived from an EMBL/GenBank/DDBJ whole genome shotgun (WGS) entry which is preliminary data.</text>
</comment>
<proteinExistence type="predicted"/>
<keyword evidence="1" id="KW-0812">Transmembrane</keyword>
<feature type="transmembrane region" description="Helical" evidence="1">
    <location>
        <begin position="74"/>
        <end position="92"/>
    </location>
</feature>
<feature type="transmembrane region" description="Helical" evidence="1">
    <location>
        <begin position="49"/>
        <end position="68"/>
    </location>
</feature>
<sequence>MISGLVLLSIGVLLLFSIFFSFSFSLIFYFGLFIGVFGFYRIIKEFPKGVAAIILGIIVILHGLSYIKLTFFDFILVLVSAGLIEVGLGYIVKKK</sequence>
<evidence type="ECO:0000313" key="2">
    <source>
        <dbReference type="EMBL" id="ONN26648.1"/>
    </source>
</evidence>
<accession>A0ABX3IH57</accession>
<dbReference type="RefSeq" id="WP_077198545.1">
    <property type="nucleotide sequence ID" value="NZ_LBFC01000022.1"/>
</dbReference>
<evidence type="ECO:0000256" key="1">
    <source>
        <dbReference type="SAM" id="Phobius"/>
    </source>
</evidence>
<dbReference type="Proteomes" id="UP000242616">
    <property type="component" value="Unassembled WGS sequence"/>
</dbReference>
<dbReference type="EMBL" id="LBFC01000022">
    <property type="protein sequence ID" value="ONN26648.1"/>
    <property type="molecule type" value="Genomic_DNA"/>
</dbReference>
<evidence type="ECO:0000313" key="3">
    <source>
        <dbReference type="Proteomes" id="UP000242616"/>
    </source>
</evidence>